<dbReference type="RefSeq" id="WP_197079058.1">
    <property type="nucleotide sequence ID" value="NZ_CP046457.1"/>
</dbReference>
<dbReference type="AlphaFoldDB" id="A0A6I6DM54"/>
<organism evidence="1 2">
    <name type="scientific">Candidatus Syntrophocurvum alkaliphilum</name>
    <dbReference type="NCBI Taxonomy" id="2293317"/>
    <lineage>
        <taxon>Bacteria</taxon>
        <taxon>Bacillati</taxon>
        <taxon>Bacillota</taxon>
        <taxon>Clostridia</taxon>
        <taxon>Eubacteriales</taxon>
        <taxon>Syntrophomonadaceae</taxon>
        <taxon>Candidatus Syntrophocurvum</taxon>
    </lineage>
</organism>
<accession>A0A6I6DM54</accession>
<dbReference type="InterPro" id="IPR058705">
    <property type="entry name" value="A_ENA"/>
</dbReference>
<keyword evidence="2" id="KW-1185">Reference proteome</keyword>
<dbReference type="EMBL" id="CP046457">
    <property type="protein sequence ID" value="QGU00172.1"/>
    <property type="molecule type" value="Genomic_DNA"/>
</dbReference>
<protein>
    <submittedName>
        <fullName evidence="1">Uncharacterized protein</fullName>
    </submittedName>
</protein>
<evidence type="ECO:0000313" key="2">
    <source>
        <dbReference type="Proteomes" id="UP000426444"/>
    </source>
</evidence>
<name>A0A6I6DM54_9FIRM</name>
<evidence type="ECO:0000313" key="1">
    <source>
        <dbReference type="EMBL" id="QGU00172.1"/>
    </source>
</evidence>
<proteinExistence type="predicted"/>
<gene>
    <name evidence="1" type="ORF">SYNTR_1578</name>
</gene>
<dbReference type="Pfam" id="PF26595">
    <property type="entry name" value="A_ENA"/>
    <property type="match status" value="1"/>
</dbReference>
<dbReference type="KEGG" id="salq:SYNTR_1578"/>
<reference evidence="2" key="1">
    <citation type="journal article" date="2019" name="Microbiology">
        <title>Complete Genome Sequence of an Uncultured Bacterium of the Candidate Phylum Bipolaricaulota.</title>
        <authorList>
            <person name="Kadnikov V.V."/>
            <person name="Mardanov A.V."/>
            <person name="Beletsky A.V."/>
            <person name="Frank Y.A."/>
            <person name="Karnachuk O.V."/>
            <person name="Ravin N.V."/>
        </authorList>
    </citation>
    <scope>NUCLEOTIDE SEQUENCE [LARGE SCALE GENOMIC DNA]</scope>
</reference>
<dbReference type="Proteomes" id="UP000426444">
    <property type="component" value="Chromosome"/>
</dbReference>
<sequence length="138" mass="15508">MSVPIIPEVTQEQALIDLLESIAVEETALAHLINAEAEKVQVIAEMLLTQQVDTNGTINFQKSINRMMQTIIKKEIILQFKLENVLDAMKEIKIIVHKNTVTATGIFNNVVYSDTDVAYYSYKKEQDINNPTNVQGGE</sequence>